<organism evidence="1 2">
    <name type="scientific">Hydrogenovibrio crunogenus</name>
    <dbReference type="NCBI Taxonomy" id="39765"/>
    <lineage>
        <taxon>Bacteria</taxon>
        <taxon>Pseudomonadati</taxon>
        <taxon>Pseudomonadota</taxon>
        <taxon>Gammaproteobacteria</taxon>
        <taxon>Thiotrichales</taxon>
        <taxon>Piscirickettsiaceae</taxon>
        <taxon>Hydrogenovibrio</taxon>
    </lineage>
</organism>
<protein>
    <submittedName>
        <fullName evidence="1">Uncharacterized protein</fullName>
    </submittedName>
</protein>
<evidence type="ECO:0000313" key="2">
    <source>
        <dbReference type="Proteomes" id="UP000296201"/>
    </source>
</evidence>
<dbReference type="AlphaFoldDB" id="A0A4P7NYQ1"/>
<gene>
    <name evidence="1" type="ORF">GHNINEIG_00972</name>
</gene>
<evidence type="ECO:0000313" key="1">
    <source>
        <dbReference type="EMBL" id="QBZ82931.1"/>
    </source>
</evidence>
<sequence precursor="true">MQTPHSSELDKVLAKTIKTMLKPLVKLLLSRGITYPNLLEPLKQIFVEVAEESFALENKRQTDSRVSLITGVHRKEVKRLREMISNTQSPPEIKAGLSAQIMSEWTGNDDFLSESGQPLPLTKQGKKHSFEALVFTVSKDKHPRSVLDDWLNQGIVSINEQGLICLNEAGFVPAQDETEKLFFAGKNIGHHLSVVTNNLDNKQLPMFDRAVYYRHLSPESLHEIETIAKEKSLALLSEINHLAHELQQKDECDTSAVSQFHFGSYFYRDKENHDEK</sequence>
<keyword evidence="2" id="KW-1185">Reference proteome</keyword>
<dbReference type="InterPro" id="IPR045445">
    <property type="entry name" value="DUF6502"/>
</dbReference>
<name>A0A4P7NYQ1_9GAMM</name>
<accession>A0A4P7NYQ1</accession>
<dbReference type="EMBL" id="CP032096">
    <property type="protein sequence ID" value="QBZ82931.1"/>
    <property type="molecule type" value="Genomic_DNA"/>
</dbReference>
<proteinExistence type="predicted"/>
<reference evidence="1 2" key="1">
    <citation type="submission" date="2018-08" db="EMBL/GenBank/DDBJ databases">
        <title>Horizontal acquisition of hydrogen conversion ability and other habitat adaptations in Hydrogenovibrio crunogenus strains.</title>
        <authorList>
            <person name="Gonnella G."/>
            <person name="Adam N."/>
            <person name="Perner M."/>
        </authorList>
    </citation>
    <scope>NUCLEOTIDE SEQUENCE [LARGE SCALE GENOMIC DNA]</scope>
    <source>
        <strain evidence="1 2">SP-41</strain>
    </source>
</reference>
<dbReference type="Proteomes" id="UP000296201">
    <property type="component" value="Chromosome"/>
</dbReference>
<dbReference type="Pfam" id="PF20112">
    <property type="entry name" value="DUF6502"/>
    <property type="match status" value="1"/>
</dbReference>
<dbReference type="RefSeq" id="WP_135795595.1">
    <property type="nucleotide sequence ID" value="NZ_CP032096.1"/>
</dbReference>
<dbReference type="OrthoDB" id="6356376at2"/>